<dbReference type="InterPro" id="IPR046956">
    <property type="entry name" value="RLP23-like"/>
</dbReference>
<dbReference type="GO" id="GO:0016301">
    <property type="term" value="F:kinase activity"/>
    <property type="evidence" value="ECO:0007669"/>
    <property type="project" value="UniProtKB-KW"/>
</dbReference>
<dbReference type="Gene3D" id="3.80.10.10">
    <property type="entry name" value="Ribonuclease Inhibitor"/>
    <property type="match status" value="3"/>
</dbReference>
<evidence type="ECO:0000256" key="1">
    <source>
        <dbReference type="ARBA" id="ARBA00004479"/>
    </source>
</evidence>
<evidence type="ECO:0000313" key="8">
    <source>
        <dbReference type="EMBL" id="RVW19294.1"/>
    </source>
</evidence>
<keyword evidence="8" id="KW-0418">Kinase</keyword>
<evidence type="ECO:0000256" key="2">
    <source>
        <dbReference type="ARBA" id="ARBA00022692"/>
    </source>
</evidence>
<accession>A0A438C7U2</accession>
<evidence type="ECO:0000256" key="7">
    <source>
        <dbReference type="ARBA" id="ARBA00023180"/>
    </source>
</evidence>
<evidence type="ECO:0000256" key="4">
    <source>
        <dbReference type="ARBA" id="ARBA00022989"/>
    </source>
</evidence>
<comment type="subcellular location">
    <subcellularLocation>
        <location evidence="1">Membrane</location>
        <topology evidence="1">Single-pass type I membrane protein</topology>
    </subcellularLocation>
</comment>
<keyword evidence="5" id="KW-0472">Membrane</keyword>
<gene>
    <name evidence="8" type="primary">MIK1_11</name>
    <name evidence="8" type="ORF">CK203_093790</name>
</gene>
<dbReference type="SUPFAM" id="SSF52058">
    <property type="entry name" value="L domain-like"/>
    <property type="match status" value="2"/>
</dbReference>
<evidence type="ECO:0000256" key="5">
    <source>
        <dbReference type="ARBA" id="ARBA00023136"/>
    </source>
</evidence>
<dbReference type="Pfam" id="PF00560">
    <property type="entry name" value="LRR_1"/>
    <property type="match status" value="3"/>
</dbReference>
<organism evidence="8 9">
    <name type="scientific">Vitis vinifera</name>
    <name type="common">Grape</name>
    <dbReference type="NCBI Taxonomy" id="29760"/>
    <lineage>
        <taxon>Eukaryota</taxon>
        <taxon>Viridiplantae</taxon>
        <taxon>Streptophyta</taxon>
        <taxon>Embryophyta</taxon>
        <taxon>Tracheophyta</taxon>
        <taxon>Spermatophyta</taxon>
        <taxon>Magnoliopsida</taxon>
        <taxon>eudicotyledons</taxon>
        <taxon>Gunneridae</taxon>
        <taxon>Pentapetalae</taxon>
        <taxon>rosids</taxon>
        <taxon>Vitales</taxon>
        <taxon>Vitaceae</taxon>
        <taxon>Viteae</taxon>
        <taxon>Vitis</taxon>
    </lineage>
</organism>
<keyword evidence="6 8" id="KW-0675">Receptor</keyword>
<evidence type="ECO:0000256" key="3">
    <source>
        <dbReference type="ARBA" id="ARBA00022729"/>
    </source>
</evidence>
<dbReference type="PANTHER" id="PTHR48063:SF101">
    <property type="entry name" value="LRR RECEPTOR-LIKE SERINE_THREONINE-PROTEIN KINASE FLS2"/>
    <property type="match status" value="1"/>
</dbReference>
<evidence type="ECO:0000313" key="9">
    <source>
        <dbReference type="Proteomes" id="UP000288805"/>
    </source>
</evidence>
<keyword evidence="8" id="KW-0808">Transferase</keyword>
<keyword evidence="2" id="KW-0812">Transmembrane</keyword>
<evidence type="ECO:0000256" key="6">
    <source>
        <dbReference type="ARBA" id="ARBA00023170"/>
    </source>
</evidence>
<dbReference type="InterPro" id="IPR001611">
    <property type="entry name" value="Leu-rich_rpt"/>
</dbReference>
<dbReference type="EMBL" id="QGNW01002498">
    <property type="protein sequence ID" value="RVW19294.1"/>
    <property type="molecule type" value="Genomic_DNA"/>
</dbReference>
<keyword evidence="4" id="KW-1133">Transmembrane helix</keyword>
<name>A0A438C7U2_VITVI</name>
<protein>
    <submittedName>
        <fullName evidence="8">MDIS1-interacting receptor like kinase 1</fullName>
    </submittedName>
</protein>
<comment type="caution">
    <text evidence="8">The sequence shown here is derived from an EMBL/GenBank/DDBJ whole genome shotgun (WGS) entry which is preliminary data.</text>
</comment>
<dbReference type="InterPro" id="IPR032675">
    <property type="entry name" value="LRR_dom_sf"/>
</dbReference>
<dbReference type="GO" id="GO:0016020">
    <property type="term" value="C:membrane"/>
    <property type="evidence" value="ECO:0007669"/>
    <property type="project" value="UniProtKB-SubCell"/>
</dbReference>
<dbReference type="PANTHER" id="PTHR48063">
    <property type="entry name" value="LRR RECEPTOR-LIKE KINASE"/>
    <property type="match status" value="1"/>
</dbReference>
<dbReference type="Proteomes" id="UP000288805">
    <property type="component" value="Unassembled WGS sequence"/>
</dbReference>
<dbReference type="Pfam" id="PF13855">
    <property type="entry name" value="LRR_8"/>
    <property type="match status" value="1"/>
</dbReference>
<proteinExistence type="predicted"/>
<dbReference type="OrthoDB" id="1051127at2759"/>
<keyword evidence="3" id="KW-0732">Signal</keyword>
<reference evidence="8 9" key="1">
    <citation type="journal article" date="2018" name="PLoS Genet.">
        <title>Population sequencing reveals clonal diversity and ancestral inbreeding in the grapevine cultivar Chardonnay.</title>
        <authorList>
            <person name="Roach M.J."/>
            <person name="Johnson D.L."/>
            <person name="Bohlmann J."/>
            <person name="van Vuuren H.J."/>
            <person name="Jones S.J."/>
            <person name="Pretorius I.S."/>
            <person name="Schmidt S.A."/>
            <person name="Borneman A.R."/>
        </authorList>
    </citation>
    <scope>NUCLEOTIDE SEQUENCE [LARGE SCALE GENOMIC DNA]</scope>
    <source>
        <strain evidence="9">cv. Chardonnay</strain>
        <tissue evidence="8">Leaf</tissue>
    </source>
</reference>
<keyword evidence="7" id="KW-0325">Glycoprotein</keyword>
<sequence>MPISLKLFPLNSENLSNLLSLDLSLNVFIQSGDLAWLSHILSLRFLDLSLVDLGAAIHWSQAINKLPSLVHLNLNGCVLLPFSTGSLFHANFSAPFVFLDLSNNYLINSSIYLWLFKFSTTLVHLDLSSNDLYGSILDGFGNMISLAYLDLGYCAFEGEILFAFGDMRALEYLDISGHGLHGEIPDTFGNMTFLTYIALSSNQLQEGILDAIGDLASLTYLELFVNQLKALPKTFELFLSHNELEGEIPKSFGRRLGILDLSSNRLYGSIPYTVGSMVSLERLSFSESTPKLYLVYNKLNGTLPESIGQLAELVWFNIGSNSLQGTISKAHLFNLSNLAHLGLSSSSLTFNMSLEWVPHFN</sequence>
<dbReference type="AlphaFoldDB" id="A0A438C7U2"/>